<reference evidence="1 2" key="1">
    <citation type="journal article" date="2015" name="BMC Genomics">
        <title>Insights from the genome of Ophiocordyceps polyrhachis-furcata to pathogenicity and host specificity in insect fungi.</title>
        <authorList>
            <person name="Wichadakul D."/>
            <person name="Kobmoo N."/>
            <person name="Ingsriswang S."/>
            <person name="Tangphatsornruang S."/>
            <person name="Chantasingh D."/>
            <person name="Luangsa-ard J.J."/>
            <person name="Eurwilaichitr L."/>
        </authorList>
    </citation>
    <scope>NUCLEOTIDE SEQUENCE [LARGE SCALE GENOMIC DNA]</scope>
    <source>
        <strain evidence="1 2">BCC 54312</strain>
    </source>
</reference>
<evidence type="ECO:0000313" key="2">
    <source>
        <dbReference type="Proteomes" id="UP000253664"/>
    </source>
</evidence>
<sequence length="111" mass="12455">MISIVYLTDITDESIAGPFPPRPINRPSHDGITWSVRLVPIKSNSRKMTTAVNNFFPTTRHPSRPAFLSARTHHIKVNAVSEEKQEVRARNVTRSAAMMMERASGEERGVV</sequence>
<protein>
    <submittedName>
        <fullName evidence="1">Uncharacterized protein</fullName>
    </submittedName>
</protein>
<accession>A0A367LDJ4</accession>
<dbReference type="Proteomes" id="UP000253664">
    <property type="component" value="Unassembled WGS sequence"/>
</dbReference>
<name>A0A367LDJ4_9HYPO</name>
<dbReference type="EMBL" id="LKCN02000007">
    <property type="protein sequence ID" value="RCI12487.1"/>
    <property type="molecule type" value="Genomic_DNA"/>
</dbReference>
<evidence type="ECO:0000313" key="1">
    <source>
        <dbReference type="EMBL" id="RCI12487.1"/>
    </source>
</evidence>
<comment type="caution">
    <text evidence="1">The sequence shown here is derived from an EMBL/GenBank/DDBJ whole genome shotgun (WGS) entry which is preliminary data.</text>
</comment>
<organism evidence="1 2">
    <name type="scientific">Ophiocordyceps polyrhachis-furcata BCC 54312</name>
    <dbReference type="NCBI Taxonomy" id="1330021"/>
    <lineage>
        <taxon>Eukaryota</taxon>
        <taxon>Fungi</taxon>
        <taxon>Dikarya</taxon>
        <taxon>Ascomycota</taxon>
        <taxon>Pezizomycotina</taxon>
        <taxon>Sordariomycetes</taxon>
        <taxon>Hypocreomycetidae</taxon>
        <taxon>Hypocreales</taxon>
        <taxon>Ophiocordycipitaceae</taxon>
        <taxon>Ophiocordyceps</taxon>
    </lineage>
</organism>
<dbReference type="AlphaFoldDB" id="A0A367LDJ4"/>
<proteinExistence type="predicted"/>
<keyword evidence="2" id="KW-1185">Reference proteome</keyword>
<gene>
    <name evidence="1" type="ORF">L249_0410</name>
</gene>